<name>A0ABW4X0N2_9BACT</name>
<keyword evidence="3" id="KW-1185">Reference proteome</keyword>
<gene>
    <name evidence="2" type="ORF">ACFSKU_13760</name>
</gene>
<dbReference type="Gene3D" id="3.10.450.50">
    <property type="match status" value="1"/>
</dbReference>
<comment type="caution">
    <text evidence="2">The sequence shown here is derived from an EMBL/GenBank/DDBJ whole genome shotgun (WGS) entry which is preliminary data.</text>
</comment>
<dbReference type="Proteomes" id="UP001597369">
    <property type="component" value="Unassembled WGS sequence"/>
</dbReference>
<accession>A0ABW4X0N2</accession>
<dbReference type="InterPro" id="IPR027843">
    <property type="entry name" value="DUF4440"/>
</dbReference>
<feature type="domain" description="DUF4440" evidence="1">
    <location>
        <begin position="17"/>
        <end position="124"/>
    </location>
</feature>
<reference evidence="3" key="1">
    <citation type="journal article" date="2019" name="Int. J. Syst. Evol. Microbiol.">
        <title>The Global Catalogue of Microorganisms (GCM) 10K type strain sequencing project: providing services to taxonomists for standard genome sequencing and annotation.</title>
        <authorList>
            <consortium name="The Broad Institute Genomics Platform"/>
            <consortium name="The Broad Institute Genome Sequencing Center for Infectious Disease"/>
            <person name="Wu L."/>
            <person name="Ma J."/>
        </authorList>
    </citation>
    <scope>NUCLEOTIDE SEQUENCE [LARGE SCALE GENOMIC DNA]</scope>
    <source>
        <strain evidence="3">JCM 16545</strain>
    </source>
</reference>
<dbReference type="EMBL" id="JBHUHV010000039">
    <property type="protein sequence ID" value="MFD2067956.1"/>
    <property type="molecule type" value="Genomic_DNA"/>
</dbReference>
<dbReference type="RefSeq" id="WP_229958431.1">
    <property type="nucleotide sequence ID" value="NZ_JAJJWI010000003.1"/>
</dbReference>
<protein>
    <submittedName>
        <fullName evidence="2">YybH family protein</fullName>
    </submittedName>
</protein>
<dbReference type="InterPro" id="IPR011944">
    <property type="entry name" value="Steroid_delta5-4_isomerase"/>
</dbReference>
<sequence>MTNYSNLNQPESIPKVFAEAWNNRDAKKLASLFDEDASFVNVTGLWWHNRNDIEKAHAYGLRTIFNTSTLSIIRTEVKYLAENIAVVQAKVRLTGQTSFIEVSQPGQRRTIFTFVVHKEGEEWSCAAAHNTDIVPNMETHIRDGNNQLIPVDYRKAGNSSENS</sequence>
<dbReference type="SUPFAM" id="SSF54427">
    <property type="entry name" value="NTF2-like"/>
    <property type="match status" value="1"/>
</dbReference>
<evidence type="ECO:0000313" key="2">
    <source>
        <dbReference type="EMBL" id="MFD2067956.1"/>
    </source>
</evidence>
<dbReference type="InterPro" id="IPR032710">
    <property type="entry name" value="NTF2-like_dom_sf"/>
</dbReference>
<organism evidence="2 3">
    <name type="scientific">Pontibacter silvestris</name>
    <dbReference type="NCBI Taxonomy" id="2305183"/>
    <lineage>
        <taxon>Bacteria</taxon>
        <taxon>Pseudomonadati</taxon>
        <taxon>Bacteroidota</taxon>
        <taxon>Cytophagia</taxon>
        <taxon>Cytophagales</taxon>
        <taxon>Hymenobacteraceae</taxon>
        <taxon>Pontibacter</taxon>
    </lineage>
</organism>
<evidence type="ECO:0000313" key="3">
    <source>
        <dbReference type="Proteomes" id="UP001597369"/>
    </source>
</evidence>
<evidence type="ECO:0000259" key="1">
    <source>
        <dbReference type="Pfam" id="PF14534"/>
    </source>
</evidence>
<proteinExistence type="predicted"/>
<dbReference type="Pfam" id="PF14534">
    <property type="entry name" value="DUF4440"/>
    <property type="match status" value="1"/>
</dbReference>
<dbReference type="NCBIfam" id="TIGR02246">
    <property type="entry name" value="SgcJ/EcaC family oxidoreductase"/>
    <property type="match status" value="1"/>
</dbReference>